<name>A0A1C7D9A8_9SPHN</name>
<dbReference type="RefSeq" id="WP_067787636.1">
    <property type="nucleotide sequence ID" value="NZ_CP016545.1"/>
</dbReference>
<gene>
    <name evidence="2" type="ORF">A6F65_01654</name>
</gene>
<feature type="signal peptide" evidence="1">
    <location>
        <begin position="1"/>
        <end position="23"/>
    </location>
</feature>
<dbReference type="KEGG" id="anh:A6F65_01654"/>
<evidence type="ECO:0000313" key="3">
    <source>
        <dbReference type="Proteomes" id="UP000092698"/>
    </source>
</evidence>
<dbReference type="EMBL" id="CP016545">
    <property type="protein sequence ID" value="ANU07952.1"/>
    <property type="molecule type" value="Genomic_DNA"/>
</dbReference>
<evidence type="ECO:0000256" key="1">
    <source>
        <dbReference type="SAM" id="SignalP"/>
    </source>
</evidence>
<dbReference type="OrthoDB" id="7594050at2"/>
<feature type="chain" id="PRO_5008884485" evidence="1">
    <location>
        <begin position="24"/>
        <end position="175"/>
    </location>
</feature>
<dbReference type="Proteomes" id="UP000092698">
    <property type="component" value="Chromosome"/>
</dbReference>
<keyword evidence="3" id="KW-1185">Reference proteome</keyword>
<proteinExistence type="predicted"/>
<reference evidence="2 3" key="1">
    <citation type="submission" date="2016-07" db="EMBL/GenBank/DDBJ databases">
        <title>Complete genome sequence of Altererythrobacter namhicola JCM 16345T, containing esterase-encoding genes.</title>
        <authorList>
            <person name="Cheng H."/>
            <person name="Wu Y.-H."/>
            <person name="Jian S.-L."/>
            <person name="Huo Y.-Y."/>
            <person name="Wang C.-S."/>
            <person name="Xu X.-W."/>
        </authorList>
    </citation>
    <scope>NUCLEOTIDE SEQUENCE [LARGE SCALE GENOMIC DNA]</scope>
    <source>
        <strain evidence="2 3">JCM 16345</strain>
    </source>
</reference>
<sequence>MNARKLTSALTAMAVAIAPQVVAAQECMTEAEVNAMAIYAAPAAMDAAAYACRDALPADSFLLSELGPMKARYDAVRPDYWPLALSAATKLMASEGDGSADDMAIFQQLPEEAVRPMIDALIVQELSTEIKPEDCGSIDKVVAAFGPLEPTEFGGIIGAVLTVAVPDEDLFCSET</sequence>
<accession>A0A1C7D9A8</accession>
<organism evidence="2 3">
    <name type="scientific">Paraurantiacibacter namhicola</name>
    <dbReference type="NCBI Taxonomy" id="645517"/>
    <lineage>
        <taxon>Bacteria</taxon>
        <taxon>Pseudomonadati</taxon>
        <taxon>Pseudomonadota</taxon>
        <taxon>Alphaproteobacteria</taxon>
        <taxon>Sphingomonadales</taxon>
        <taxon>Erythrobacteraceae</taxon>
        <taxon>Paraurantiacibacter</taxon>
    </lineage>
</organism>
<keyword evidence="1" id="KW-0732">Signal</keyword>
<evidence type="ECO:0000313" key="2">
    <source>
        <dbReference type="EMBL" id="ANU07952.1"/>
    </source>
</evidence>
<dbReference type="AlphaFoldDB" id="A0A1C7D9A8"/>
<protein>
    <submittedName>
        <fullName evidence="2">Uncharacterized protein</fullName>
    </submittedName>
</protein>
<dbReference type="STRING" id="645517.A6F65_01654"/>